<protein>
    <submittedName>
        <fullName evidence="2">Uncharacterized protein</fullName>
    </submittedName>
</protein>
<feature type="non-terminal residue" evidence="2">
    <location>
        <position position="202"/>
    </location>
</feature>
<dbReference type="EMBL" id="BARS01038745">
    <property type="protein sequence ID" value="GAG25990.1"/>
    <property type="molecule type" value="Genomic_DNA"/>
</dbReference>
<accession>X0W624</accession>
<proteinExistence type="predicted"/>
<dbReference type="AlphaFoldDB" id="X0W624"/>
<evidence type="ECO:0000313" key="2">
    <source>
        <dbReference type="EMBL" id="GAG25990.1"/>
    </source>
</evidence>
<keyword evidence="1" id="KW-0812">Transmembrane</keyword>
<keyword evidence="1" id="KW-1133">Transmembrane helix</keyword>
<comment type="caution">
    <text evidence="2">The sequence shown here is derived from an EMBL/GenBank/DDBJ whole genome shotgun (WGS) entry which is preliminary data.</text>
</comment>
<gene>
    <name evidence="2" type="ORF">S01H1_59247</name>
</gene>
<reference evidence="2" key="1">
    <citation type="journal article" date="2014" name="Front. Microbiol.">
        <title>High frequency of phylogenetically diverse reductive dehalogenase-homologous genes in deep subseafloor sedimentary metagenomes.</title>
        <authorList>
            <person name="Kawai M."/>
            <person name="Futagami T."/>
            <person name="Toyoda A."/>
            <person name="Takaki Y."/>
            <person name="Nishi S."/>
            <person name="Hori S."/>
            <person name="Arai W."/>
            <person name="Tsubouchi T."/>
            <person name="Morono Y."/>
            <person name="Uchiyama I."/>
            <person name="Ito T."/>
            <person name="Fujiyama A."/>
            <person name="Inagaki F."/>
            <person name="Takami H."/>
        </authorList>
    </citation>
    <scope>NUCLEOTIDE SEQUENCE</scope>
    <source>
        <strain evidence="2">Expedition CK06-06</strain>
    </source>
</reference>
<name>X0W624_9ZZZZ</name>
<dbReference type="PROSITE" id="PS51257">
    <property type="entry name" value="PROKAR_LIPOPROTEIN"/>
    <property type="match status" value="1"/>
</dbReference>
<organism evidence="2">
    <name type="scientific">marine sediment metagenome</name>
    <dbReference type="NCBI Taxonomy" id="412755"/>
    <lineage>
        <taxon>unclassified sequences</taxon>
        <taxon>metagenomes</taxon>
        <taxon>ecological metagenomes</taxon>
    </lineage>
</organism>
<sequence length="202" mass="21618">MWKKVACLFLILSFIITIVGCGGVPTAPPISSESEFVLVQVTDPKSNLISVAGEENEDAIAILGEKDIEGNPTGITGVVYVFEQGDSFGIDAGIDGLPTYLIDSEGNKVLFENYTNSTVDISIYNSSGSLIQDTTTINIDPADLLELKQLYNSFYSQKKGWDKNVADDVVTGLRWGAKAIPWVACAVTIGVASVNPLLILLP</sequence>
<evidence type="ECO:0000256" key="1">
    <source>
        <dbReference type="SAM" id="Phobius"/>
    </source>
</evidence>
<keyword evidence="1" id="KW-0472">Membrane</keyword>
<feature type="transmembrane region" description="Helical" evidence="1">
    <location>
        <begin position="179"/>
        <end position="201"/>
    </location>
</feature>